<keyword evidence="2" id="KW-0067">ATP-binding</keyword>
<dbReference type="SMART" id="SM00534">
    <property type="entry name" value="MUTSac"/>
    <property type="match status" value="1"/>
</dbReference>
<evidence type="ECO:0000259" key="5">
    <source>
        <dbReference type="SMART" id="SM00534"/>
    </source>
</evidence>
<keyword evidence="7" id="KW-1185">Reference proteome</keyword>
<evidence type="ECO:0000313" key="6">
    <source>
        <dbReference type="EMBL" id="MBY0757344.1"/>
    </source>
</evidence>
<evidence type="ECO:0000256" key="1">
    <source>
        <dbReference type="ARBA" id="ARBA00022741"/>
    </source>
</evidence>
<sequence>MIYIYIIIAVILIIGAYIYEIYKRRKRLRERILKSYGEKINIKNAKVNFEYVRSYFRNKKDNEKFFIDDITWNDLNMDEVFKSMNNTQTSIGEEILYCILRIPLFDKYELIWRDEIIDYFMRNSKDRFKIQFTLGEYGKKNSACITNYFKDPKKPNKDKLLLYRSLRIVPFIFVILTIIKPILAFLVMISIGINIILNWRIKNKHKFEIQDYMYMLGMVNTANKVYSLNIEYINNKFPHIKDSLNNLKAIRNKVILDDSNMYMSDASIWKMYKDNVMLSDIIKYEKILNILYKKVDDFKNIYEYMGYIDSLISIASYRDSLDSYTKPILEKSSEKKEYLEWKDLYHPFIEEPVKNSINIDKSILITGSNASGKSTFLKTLALNAITAQSIYTVYAEEYKSSYFRVYSSMALKDSIFTKESYYMVEIKSLKRILDSIPLEYPILCFVDEILRGTNTIERIAASSEVLNHLAESKNCICVAATHDIELTYILEKNFNNYHFQEEIKDNDITFDYKLYSGRSKSRNAIKILSFIGYDKEIVDRAYDRARVFTKTNKWKEI</sequence>
<comment type="caution">
    <text evidence="6">The sequence shown here is derived from an EMBL/GenBank/DDBJ whole genome shotgun (WGS) entry which is preliminary data.</text>
</comment>
<dbReference type="SUPFAM" id="SSF48334">
    <property type="entry name" value="DNA repair protein MutS, domain III"/>
    <property type="match status" value="1"/>
</dbReference>
<keyword evidence="4" id="KW-0812">Transmembrane</keyword>
<name>A0ABS7L2Q6_CLOSR</name>
<dbReference type="Pfam" id="PF00488">
    <property type="entry name" value="MutS_V"/>
    <property type="match status" value="1"/>
</dbReference>
<dbReference type="InterPro" id="IPR036187">
    <property type="entry name" value="DNA_mismatch_repair_MutS_sf"/>
</dbReference>
<dbReference type="PANTHER" id="PTHR11361">
    <property type="entry name" value="DNA MISMATCH REPAIR PROTEIN MUTS FAMILY MEMBER"/>
    <property type="match status" value="1"/>
</dbReference>
<dbReference type="Gene3D" id="1.10.1420.10">
    <property type="match status" value="1"/>
</dbReference>
<organism evidence="6 7">
    <name type="scientific">Clostridium sardiniense</name>
    <name type="common">Clostridium absonum</name>
    <dbReference type="NCBI Taxonomy" id="29369"/>
    <lineage>
        <taxon>Bacteria</taxon>
        <taxon>Bacillati</taxon>
        <taxon>Bacillota</taxon>
        <taxon>Clostridia</taxon>
        <taxon>Eubacteriales</taxon>
        <taxon>Clostridiaceae</taxon>
        <taxon>Clostridium</taxon>
    </lineage>
</organism>
<evidence type="ECO:0000313" key="7">
    <source>
        <dbReference type="Proteomes" id="UP001299068"/>
    </source>
</evidence>
<dbReference type="RefSeq" id="WP_221862443.1">
    <property type="nucleotide sequence ID" value="NZ_JAIKTU010000022.1"/>
</dbReference>
<evidence type="ECO:0000256" key="2">
    <source>
        <dbReference type="ARBA" id="ARBA00022840"/>
    </source>
</evidence>
<evidence type="ECO:0000256" key="4">
    <source>
        <dbReference type="SAM" id="Phobius"/>
    </source>
</evidence>
<feature type="transmembrane region" description="Helical" evidence="4">
    <location>
        <begin position="168"/>
        <end position="197"/>
    </location>
</feature>
<accession>A0ABS7L2Q6</accession>
<keyword evidence="4" id="KW-0472">Membrane</keyword>
<dbReference type="EMBL" id="JAIKTU010000022">
    <property type="protein sequence ID" value="MBY0757344.1"/>
    <property type="molecule type" value="Genomic_DNA"/>
</dbReference>
<gene>
    <name evidence="6" type="ORF">K5V21_18110</name>
</gene>
<dbReference type="Proteomes" id="UP001299068">
    <property type="component" value="Unassembled WGS sequence"/>
</dbReference>
<keyword evidence="3" id="KW-0238">DNA-binding</keyword>
<feature type="transmembrane region" description="Helical" evidence="4">
    <location>
        <begin position="6"/>
        <end position="22"/>
    </location>
</feature>
<dbReference type="Gene3D" id="3.40.50.300">
    <property type="entry name" value="P-loop containing nucleotide triphosphate hydrolases"/>
    <property type="match status" value="1"/>
</dbReference>
<reference evidence="6 7" key="1">
    <citation type="journal article" date="2021" name="Cell Host Microbe">
        <title>in vivo commensal control of Clostridioides difficile virulence.</title>
        <authorList>
            <person name="Girinathan B.P."/>
            <person name="Dibenedetto N."/>
            <person name="Worley J.N."/>
            <person name="Peltier J."/>
            <person name="Arrieta-Ortiz M.L."/>
            <person name="Rupa Christinal Immanuel S."/>
            <person name="Lavin R."/>
            <person name="Delaney M.L."/>
            <person name="Cummins C."/>
            <person name="Hoffmann M."/>
            <person name="Luo Y."/>
            <person name="Gonzalez-Escalona N."/>
            <person name="Allard M."/>
            <person name="Onderdonk A.B."/>
            <person name="Gerber G.K."/>
            <person name="Sonenshein A.L."/>
            <person name="Baliga N."/>
            <person name="Dupuy B."/>
            <person name="Bry L."/>
        </authorList>
    </citation>
    <scope>NUCLEOTIDE SEQUENCE [LARGE SCALE GENOMIC DNA]</scope>
    <source>
        <strain evidence="6 7">DSM 599</strain>
    </source>
</reference>
<dbReference type="PANTHER" id="PTHR11361:SF152">
    <property type="entry name" value="DNA MISMATCH REPAIR PROTEIN"/>
    <property type="match status" value="1"/>
</dbReference>
<keyword evidence="4" id="KW-1133">Transmembrane helix</keyword>
<dbReference type="InterPro" id="IPR027417">
    <property type="entry name" value="P-loop_NTPase"/>
</dbReference>
<dbReference type="SUPFAM" id="SSF52540">
    <property type="entry name" value="P-loop containing nucleoside triphosphate hydrolases"/>
    <property type="match status" value="1"/>
</dbReference>
<dbReference type="InterPro" id="IPR000432">
    <property type="entry name" value="DNA_mismatch_repair_MutS_C"/>
</dbReference>
<protein>
    <submittedName>
        <fullName evidence="6">DNA mismatch repair protein MutS</fullName>
    </submittedName>
</protein>
<feature type="domain" description="DNA mismatch repair proteins mutS family" evidence="5">
    <location>
        <begin position="360"/>
        <end position="546"/>
    </location>
</feature>
<evidence type="ECO:0000256" key="3">
    <source>
        <dbReference type="ARBA" id="ARBA00023125"/>
    </source>
</evidence>
<keyword evidence="1" id="KW-0547">Nucleotide-binding</keyword>
<dbReference type="InterPro" id="IPR045076">
    <property type="entry name" value="MutS"/>
</dbReference>
<proteinExistence type="predicted"/>